<dbReference type="EMBL" id="CM056744">
    <property type="protein sequence ID" value="KAJ8664246.1"/>
    <property type="molecule type" value="Genomic_DNA"/>
</dbReference>
<organism evidence="1 2">
    <name type="scientific">Eretmocerus hayati</name>
    <dbReference type="NCBI Taxonomy" id="131215"/>
    <lineage>
        <taxon>Eukaryota</taxon>
        <taxon>Metazoa</taxon>
        <taxon>Ecdysozoa</taxon>
        <taxon>Arthropoda</taxon>
        <taxon>Hexapoda</taxon>
        <taxon>Insecta</taxon>
        <taxon>Pterygota</taxon>
        <taxon>Neoptera</taxon>
        <taxon>Endopterygota</taxon>
        <taxon>Hymenoptera</taxon>
        <taxon>Apocrita</taxon>
        <taxon>Proctotrupomorpha</taxon>
        <taxon>Chalcidoidea</taxon>
        <taxon>Aphelinidae</taxon>
        <taxon>Aphelininae</taxon>
        <taxon>Eretmocerus</taxon>
    </lineage>
</organism>
<protein>
    <submittedName>
        <fullName evidence="1">Uncharacterized protein</fullName>
    </submittedName>
</protein>
<gene>
    <name evidence="1" type="ORF">QAD02_005908</name>
</gene>
<dbReference type="Proteomes" id="UP001239111">
    <property type="component" value="Chromosome 4"/>
</dbReference>
<name>A0ACC2N076_9HYME</name>
<feature type="non-terminal residue" evidence="1">
    <location>
        <position position="1"/>
    </location>
</feature>
<comment type="caution">
    <text evidence="1">The sequence shown here is derived from an EMBL/GenBank/DDBJ whole genome shotgun (WGS) entry which is preliminary data.</text>
</comment>
<reference evidence="1" key="1">
    <citation type="submission" date="2023-04" db="EMBL/GenBank/DDBJ databases">
        <title>A chromosome-level genome assembly of the parasitoid wasp Eretmocerus hayati.</title>
        <authorList>
            <person name="Zhong Y."/>
            <person name="Liu S."/>
            <person name="Liu Y."/>
        </authorList>
    </citation>
    <scope>NUCLEOTIDE SEQUENCE</scope>
    <source>
        <strain evidence="1">ZJU_SS_LIU_2023</strain>
    </source>
</reference>
<evidence type="ECO:0000313" key="1">
    <source>
        <dbReference type="EMBL" id="KAJ8664246.1"/>
    </source>
</evidence>
<accession>A0ACC2N076</accession>
<proteinExistence type="predicted"/>
<evidence type="ECO:0000313" key="2">
    <source>
        <dbReference type="Proteomes" id="UP001239111"/>
    </source>
</evidence>
<sequence>IPLAFKISDMKLITLISLLLPSILADDTSTSTKSSLTIDGRTPTWDEARSNILQQQRLMQESLENLTLELPNRIRESEPNTCRATGAIPRPNRPSRPEWDIPGSSGTQSQSSTDKRKSGQFVLLGKVQKLYEEMRHLVEIYESNRGEFQALGLAVRQIFDMQRHLLEPLALCSIVDERSASASTDMDRIYGDVMRMQESHLELHETINRNDVRFDCYMRTLRLPGQEPDPDRYSPEYVYQLLSDYNRHLRAAIDALRNAYVVYSKQIHNLGLPF</sequence>
<keyword evidence="2" id="KW-1185">Reference proteome</keyword>